<evidence type="ECO:0000256" key="9">
    <source>
        <dbReference type="ARBA" id="ARBA00023157"/>
    </source>
</evidence>
<dbReference type="AlphaFoldDB" id="A0AAV9FWZ6"/>
<dbReference type="InterPro" id="IPR008754">
    <property type="entry name" value="Peptidase_M43"/>
</dbReference>
<keyword evidence="5" id="KW-0732">Signal</keyword>
<feature type="domain" description="Peptidase M43 pregnancy-associated plasma-A" evidence="10">
    <location>
        <begin position="137"/>
        <end position="244"/>
    </location>
</feature>
<evidence type="ECO:0000313" key="12">
    <source>
        <dbReference type="Proteomes" id="UP001321760"/>
    </source>
</evidence>
<dbReference type="GO" id="GO:0008237">
    <property type="term" value="F:metallopeptidase activity"/>
    <property type="evidence" value="ECO:0007669"/>
    <property type="project" value="UniProtKB-KW"/>
</dbReference>
<proteinExistence type="inferred from homology"/>
<comment type="caution">
    <text evidence="11">The sequence shown here is derived from an EMBL/GenBank/DDBJ whole genome shotgun (WGS) entry which is preliminary data.</text>
</comment>
<dbReference type="InterPro" id="IPR024079">
    <property type="entry name" value="MetalloPept_cat_dom_sf"/>
</dbReference>
<dbReference type="GO" id="GO:0046872">
    <property type="term" value="F:metal ion binding"/>
    <property type="evidence" value="ECO:0007669"/>
    <property type="project" value="UniProtKB-KW"/>
</dbReference>
<comment type="function">
    <text evidence="1">Secreted metalloproteinase that allows assimilation of proteinaceous substrates.</text>
</comment>
<sequence>MVNLTVHIVAMSDKREDGYLSEAEVDEQIDLVKKIYKEQLGVTFNHTKAHNRWTINPAWGGSQIGETGQFFNPMKEALHVGDYRTLNVYFRHIPSYTDFGGMCTNPQSEAIKGVPIRNRTLLDGCVISDFTLNGSSHKYMNRGKTAIHEIGHWFGLFHPFQDDNKRHNDQNPDPCLEIDPDDHVKDTPKMKATQAMVGTCIIGSDTCPTSNKTDVDPIHNFMAYSNDDCLKEFTPGQASRIKEIWANYRVNATTSTFRD</sequence>
<keyword evidence="6" id="KW-0378">Hydrolase</keyword>
<name>A0AAV9FWZ6_9PEZI</name>
<dbReference type="SUPFAM" id="SSF55486">
    <property type="entry name" value="Metalloproteases ('zincins'), catalytic domain"/>
    <property type="match status" value="1"/>
</dbReference>
<dbReference type="GO" id="GO:0006508">
    <property type="term" value="P:proteolysis"/>
    <property type="evidence" value="ECO:0007669"/>
    <property type="project" value="UniProtKB-KW"/>
</dbReference>
<evidence type="ECO:0000256" key="7">
    <source>
        <dbReference type="ARBA" id="ARBA00022833"/>
    </source>
</evidence>
<reference evidence="11" key="1">
    <citation type="journal article" date="2023" name="Mol. Phylogenet. Evol.">
        <title>Genome-scale phylogeny and comparative genomics of the fungal order Sordariales.</title>
        <authorList>
            <person name="Hensen N."/>
            <person name="Bonometti L."/>
            <person name="Westerberg I."/>
            <person name="Brannstrom I.O."/>
            <person name="Guillou S."/>
            <person name="Cros-Aarteil S."/>
            <person name="Calhoun S."/>
            <person name="Haridas S."/>
            <person name="Kuo A."/>
            <person name="Mondo S."/>
            <person name="Pangilinan J."/>
            <person name="Riley R."/>
            <person name="LaButti K."/>
            <person name="Andreopoulos B."/>
            <person name="Lipzen A."/>
            <person name="Chen C."/>
            <person name="Yan M."/>
            <person name="Daum C."/>
            <person name="Ng V."/>
            <person name="Clum A."/>
            <person name="Steindorff A."/>
            <person name="Ohm R.A."/>
            <person name="Martin F."/>
            <person name="Silar P."/>
            <person name="Natvig D.O."/>
            <person name="Lalanne C."/>
            <person name="Gautier V."/>
            <person name="Ament-Velasquez S.L."/>
            <person name="Kruys A."/>
            <person name="Hutchinson M.I."/>
            <person name="Powell A.J."/>
            <person name="Barry K."/>
            <person name="Miller A.N."/>
            <person name="Grigoriev I.V."/>
            <person name="Debuchy R."/>
            <person name="Gladieux P."/>
            <person name="Hiltunen Thoren M."/>
            <person name="Johannesson H."/>
        </authorList>
    </citation>
    <scope>NUCLEOTIDE SEQUENCE</scope>
    <source>
        <strain evidence="11">PSN243</strain>
    </source>
</reference>
<dbReference type="PANTHER" id="PTHR47466">
    <property type="match status" value="1"/>
</dbReference>
<evidence type="ECO:0000313" key="11">
    <source>
        <dbReference type="EMBL" id="KAK4442016.1"/>
    </source>
</evidence>
<evidence type="ECO:0000256" key="3">
    <source>
        <dbReference type="ARBA" id="ARBA00022670"/>
    </source>
</evidence>
<dbReference type="Pfam" id="PF05572">
    <property type="entry name" value="Peptidase_M43"/>
    <property type="match status" value="1"/>
</dbReference>
<accession>A0AAV9FWZ6</accession>
<dbReference type="PANTHER" id="PTHR47466:SF1">
    <property type="entry name" value="METALLOPROTEASE MEP1 (AFU_ORTHOLOGUE AFUA_1G07730)-RELATED"/>
    <property type="match status" value="1"/>
</dbReference>
<evidence type="ECO:0000256" key="2">
    <source>
        <dbReference type="ARBA" id="ARBA00008721"/>
    </source>
</evidence>
<reference evidence="11" key="2">
    <citation type="submission" date="2023-05" db="EMBL/GenBank/DDBJ databases">
        <authorList>
            <consortium name="Lawrence Berkeley National Laboratory"/>
            <person name="Steindorff A."/>
            <person name="Hensen N."/>
            <person name="Bonometti L."/>
            <person name="Westerberg I."/>
            <person name="Brannstrom I.O."/>
            <person name="Guillou S."/>
            <person name="Cros-Aarteil S."/>
            <person name="Calhoun S."/>
            <person name="Haridas S."/>
            <person name="Kuo A."/>
            <person name="Mondo S."/>
            <person name="Pangilinan J."/>
            <person name="Riley R."/>
            <person name="Labutti K."/>
            <person name="Andreopoulos B."/>
            <person name="Lipzen A."/>
            <person name="Chen C."/>
            <person name="Yanf M."/>
            <person name="Daum C."/>
            <person name="Ng V."/>
            <person name="Clum A."/>
            <person name="Ohm R."/>
            <person name="Martin F."/>
            <person name="Silar P."/>
            <person name="Natvig D."/>
            <person name="Lalanne C."/>
            <person name="Gautier V."/>
            <person name="Ament-Velasquez S.L."/>
            <person name="Kruys A."/>
            <person name="Hutchinson M.I."/>
            <person name="Powell A.J."/>
            <person name="Barry K."/>
            <person name="Miller A.N."/>
            <person name="Grigoriev I.V."/>
            <person name="Debuchy R."/>
            <person name="Gladieux P."/>
            <person name="Thoren M.H."/>
            <person name="Johannesson H."/>
        </authorList>
    </citation>
    <scope>NUCLEOTIDE SEQUENCE</scope>
    <source>
        <strain evidence="11">PSN243</strain>
    </source>
</reference>
<evidence type="ECO:0000256" key="1">
    <source>
        <dbReference type="ARBA" id="ARBA00003174"/>
    </source>
</evidence>
<dbReference type="Proteomes" id="UP001321760">
    <property type="component" value="Unassembled WGS sequence"/>
</dbReference>
<protein>
    <submittedName>
        <fullName evidence="11">Extracellular metalloprotease 1</fullName>
    </submittedName>
</protein>
<keyword evidence="8 11" id="KW-0482">Metalloprotease</keyword>
<comment type="similarity">
    <text evidence="2">Belongs to the peptidase M43B family.</text>
</comment>
<gene>
    <name evidence="11" type="ORF">QBC34DRAFT_453366</name>
</gene>
<evidence type="ECO:0000256" key="6">
    <source>
        <dbReference type="ARBA" id="ARBA00022801"/>
    </source>
</evidence>
<keyword evidence="12" id="KW-1185">Reference proteome</keyword>
<organism evidence="11 12">
    <name type="scientific">Podospora aff. communis PSN243</name>
    <dbReference type="NCBI Taxonomy" id="3040156"/>
    <lineage>
        <taxon>Eukaryota</taxon>
        <taxon>Fungi</taxon>
        <taxon>Dikarya</taxon>
        <taxon>Ascomycota</taxon>
        <taxon>Pezizomycotina</taxon>
        <taxon>Sordariomycetes</taxon>
        <taxon>Sordariomycetidae</taxon>
        <taxon>Sordariales</taxon>
        <taxon>Podosporaceae</taxon>
        <taxon>Podospora</taxon>
    </lineage>
</organism>
<keyword evidence="9" id="KW-1015">Disulfide bond</keyword>
<evidence type="ECO:0000256" key="5">
    <source>
        <dbReference type="ARBA" id="ARBA00022729"/>
    </source>
</evidence>
<keyword evidence="7" id="KW-0862">Zinc</keyword>
<keyword evidence="3" id="KW-0645">Protease</keyword>
<evidence type="ECO:0000259" key="10">
    <source>
        <dbReference type="Pfam" id="PF05572"/>
    </source>
</evidence>
<dbReference type="Gene3D" id="3.40.390.10">
    <property type="entry name" value="Collagenase (Catalytic Domain)"/>
    <property type="match status" value="1"/>
</dbReference>
<keyword evidence="4" id="KW-0479">Metal-binding</keyword>
<evidence type="ECO:0000256" key="4">
    <source>
        <dbReference type="ARBA" id="ARBA00022723"/>
    </source>
</evidence>
<dbReference type="EMBL" id="MU866039">
    <property type="protein sequence ID" value="KAK4442016.1"/>
    <property type="molecule type" value="Genomic_DNA"/>
</dbReference>
<evidence type="ECO:0000256" key="8">
    <source>
        <dbReference type="ARBA" id="ARBA00023049"/>
    </source>
</evidence>